<dbReference type="EMBL" id="CP000360">
    <property type="protein sequence ID" value="ABF40139.1"/>
    <property type="molecule type" value="Genomic_DNA"/>
</dbReference>
<evidence type="ECO:0000313" key="2">
    <source>
        <dbReference type="Proteomes" id="UP000002432"/>
    </source>
</evidence>
<sequence length="226" mass="25260">MVDFSAKQGSMSTIKSNPRKGKPLMALHRLFSKYAAFSVQQGRQQRARELVQVLPPERLAEDEATLASEIVNSLAIAMPKLEEGEMFQTDRLIKVDARTLPNRLVFDDSRPTWVEATEITVHIPFTGDPAMLDVQPSTHQGGVLAEIDSGRSEILLIYQLTDADPNISSQIERAVREIKMHLGWLQTDFSNSDGLVQSARSEISRRKSTIEQHAKIINATGLPRKQ</sequence>
<evidence type="ECO:0000313" key="1">
    <source>
        <dbReference type="EMBL" id="ABF40139.1"/>
    </source>
</evidence>
<dbReference type="EnsemblBacteria" id="ABF40139">
    <property type="protein sequence ID" value="ABF40139"/>
    <property type="gene ID" value="Acid345_1136"/>
</dbReference>
<name>Q1ISL1_KORVE</name>
<dbReference type="AlphaFoldDB" id="Q1ISL1"/>
<protein>
    <submittedName>
        <fullName evidence="1">Uncharacterized protein</fullName>
    </submittedName>
</protein>
<dbReference type="KEGG" id="aba:Acid345_1136"/>
<organism evidence="1 2">
    <name type="scientific">Koribacter versatilis (strain Ellin345)</name>
    <dbReference type="NCBI Taxonomy" id="204669"/>
    <lineage>
        <taxon>Bacteria</taxon>
        <taxon>Pseudomonadati</taxon>
        <taxon>Acidobacteriota</taxon>
        <taxon>Terriglobia</taxon>
        <taxon>Terriglobales</taxon>
        <taxon>Candidatus Korobacteraceae</taxon>
        <taxon>Candidatus Korobacter</taxon>
    </lineage>
</organism>
<accession>Q1ISL1</accession>
<dbReference type="HOGENOM" id="CLU_1223406_0_0_0"/>
<reference evidence="1 2" key="1">
    <citation type="journal article" date="2009" name="Appl. Environ. Microbiol.">
        <title>Three genomes from the phylum Acidobacteria provide insight into the lifestyles of these microorganisms in soils.</title>
        <authorList>
            <person name="Ward N.L."/>
            <person name="Challacombe J.F."/>
            <person name="Janssen P.H."/>
            <person name="Henrissat B."/>
            <person name="Coutinho P.M."/>
            <person name="Wu M."/>
            <person name="Xie G."/>
            <person name="Haft D.H."/>
            <person name="Sait M."/>
            <person name="Badger J."/>
            <person name="Barabote R.D."/>
            <person name="Bradley B."/>
            <person name="Brettin T.S."/>
            <person name="Brinkac L.M."/>
            <person name="Bruce D."/>
            <person name="Creasy T."/>
            <person name="Daugherty S.C."/>
            <person name="Davidsen T.M."/>
            <person name="DeBoy R.T."/>
            <person name="Detter J.C."/>
            <person name="Dodson R.J."/>
            <person name="Durkin A.S."/>
            <person name="Ganapathy A."/>
            <person name="Gwinn-Giglio M."/>
            <person name="Han C.S."/>
            <person name="Khouri H."/>
            <person name="Kiss H."/>
            <person name="Kothari S.P."/>
            <person name="Madupu R."/>
            <person name="Nelson K.E."/>
            <person name="Nelson W.C."/>
            <person name="Paulsen I."/>
            <person name="Penn K."/>
            <person name="Ren Q."/>
            <person name="Rosovitz M.J."/>
            <person name="Selengut J.D."/>
            <person name="Shrivastava S."/>
            <person name="Sullivan S.A."/>
            <person name="Tapia R."/>
            <person name="Thompson L.S."/>
            <person name="Watkins K.L."/>
            <person name="Yang Q."/>
            <person name="Yu C."/>
            <person name="Zafar N."/>
            <person name="Zhou L."/>
            <person name="Kuske C.R."/>
        </authorList>
    </citation>
    <scope>NUCLEOTIDE SEQUENCE [LARGE SCALE GENOMIC DNA]</scope>
    <source>
        <strain evidence="1 2">Ellin345</strain>
    </source>
</reference>
<dbReference type="STRING" id="204669.Acid345_1136"/>
<keyword evidence="2" id="KW-1185">Reference proteome</keyword>
<dbReference type="Proteomes" id="UP000002432">
    <property type="component" value="Chromosome"/>
</dbReference>
<proteinExistence type="predicted"/>
<gene>
    <name evidence="1" type="ordered locus">Acid345_1136</name>
</gene>